<dbReference type="PANTHER" id="PTHR43671">
    <property type="entry name" value="SERINE/THREONINE-PROTEIN KINASE NEK"/>
    <property type="match status" value="1"/>
</dbReference>
<dbReference type="OrthoDB" id="310217at2759"/>
<name>A0A6A6DN11_9PEZI</name>
<keyword evidence="2" id="KW-0808">Transferase</keyword>
<dbReference type="GO" id="GO:0004674">
    <property type="term" value="F:protein serine/threonine kinase activity"/>
    <property type="evidence" value="ECO:0007669"/>
    <property type="project" value="UniProtKB-EC"/>
</dbReference>
<dbReference type="EC" id="2.7.11.1" evidence="1"/>
<dbReference type="PROSITE" id="PS00108">
    <property type="entry name" value="PROTEIN_KINASE_ST"/>
    <property type="match status" value="1"/>
</dbReference>
<reference evidence="7" key="1">
    <citation type="journal article" date="2020" name="Stud. Mycol.">
        <title>101 Dothideomycetes genomes: a test case for predicting lifestyles and emergence of pathogens.</title>
        <authorList>
            <person name="Haridas S."/>
            <person name="Albert R."/>
            <person name="Binder M."/>
            <person name="Bloem J."/>
            <person name="Labutti K."/>
            <person name="Salamov A."/>
            <person name="Andreopoulos B."/>
            <person name="Baker S."/>
            <person name="Barry K."/>
            <person name="Bills G."/>
            <person name="Bluhm B."/>
            <person name="Cannon C."/>
            <person name="Castanera R."/>
            <person name="Culley D."/>
            <person name="Daum C."/>
            <person name="Ezra D."/>
            <person name="Gonzalez J."/>
            <person name="Henrissat B."/>
            <person name="Kuo A."/>
            <person name="Liang C."/>
            <person name="Lipzen A."/>
            <person name="Lutzoni F."/>
            <person name="Magnuson J."/>
            <person name="Mondo S."/>
            <person name="Nolan M."/>
            <person name="Ohm R."/>
            <person name="Pangilinan J."/>
            <person name="Park H.-J."/>
            <person name="Ramirez L."/>
            <person name="Alfaro M."/>
            <person name="Sun H."/>
            <person name="Tritt A."/>
            <person name="Yoshinaga Y."/>
            <person name="Zwiers L.-H."/>
            <person name="Turgeon B."/>
            <person name="Goodwin S."/>
            <person name="Spatafora J."/>
            <person name="Crous P."/>
            <person name="Grigoriev I."/>
        </authorList>
    </citation>
    <scope>NUCLEOTIDE SEQUENCE</scope>
    <source>
        <strain evidence="7">CBS 207.26</strain>
    </source>
</reference>
<dbReference type="SUPFAM" id="SSF56112">
    <property type="entry name" value="Protein kinase-like (PK-like)"/>
    <property type="match status" value="1"/>
</dbReference>
<organism evidence="7 8">
    <name type="scientific">Zopfia rhizophila CBS 207.26</name>
    <dbReference type="NCBI Taxonomy" id="1314779"/>
    <lineage>
        <taxon>Eukaryota</taxon>
        <taxon>Fungi</taxon>
        <taxon>Dikarya</taxon>
        <taxon>Ascomycota</taxon>
        <taxon>Pezizomycotina</taxon>
        <taxon>Dothideomycetes</taxon>
        <taxon>Dothideomycetes incertae sedis</taxon>
        <taxon>Zopfiaceae</taxon>
        <taxon>Zopfia</taxon>
    </lineage>
</organism>
<dbReference type="SMART" id="SM00220">
    <property type="entry name" value="S_TKc"/>
    <property type="match status" value="1"/>
</dbReference>
<dbReference type="Gene3D" id="1.10.510.10">
    <property type="entry name" value="Transferase(Phosphotransferase) domain 1"/>
    <property type="match status" value="1"/>
</dbReference>
<evidence type="ECO:0000256" key="1">
    <source>
        <dbReference type="ARBA" id="ARBA00012513"/>
    </source>
</evidence>
<dbReference type="AlphaFoldDB" id="A0A6A6DN11"/>
<evidence type="ECO:0000313" key="8">
    <source>
        <dbReference type="Proteomes" id="UP000800200"/>
    </source>
</evidence>
<sequence length="313" mass="35997">MEFDLRYRFKTLKQLNTVKGGDNGALNEGIFLVQSRRSGQLYIEKRIKERDIRDGHGDRERRALKQCDHPNIVAFIGSNFDTHYGYGSIYMQHCDLGALDTLIKRLKRHGRYVPEGFVWRVFFQLSLALCYLMHGVDAKAAIINRCNIEPVYGWNHICHRDIKPGNVFLASESDPRQKYPRVMLGDFGCSVLIDDIDARVACELTSRQARSFSPPESPEYSRRGDVYMVGLVIHCLCRLLEVPERDKWHLREKPVGSYYSNHLTKVVKTCVRKHPNDRPSTAELPEMVYSPTYFRKSCTAKSGSIPKSRSPIP</sequence>
<dbReference type="PANTHER" id="PTHR43671:SF13">
    <property type="entry name" value="SERINE_THREONINE-PROTEIN KINASE NEK2"/>
    <property type="match status" value="1"/>
</dbReference>
<evidence type="ECO:0000259" key="6">
    <source>
        <dbReference type="PROSITE" id="PS50011"/>
    </source>
</evidence>
<keyword evidence="4 7" id="KW-0418">Kinase</keyword>
<evidence type="ECO:0000256" key="2">
    <source>
        <dbReference type="ARBA" id="ARBA00022679"/>
    </source>
</evidence>
<dbReference type="InterPro" id="IPR050660">
    <property type="entry name" value="NEK_Ser/Thr_kinase"/>
</dbReference>
<dbReference type="Proteomes" id="UP000800200">
    <property type="component" value="Unassembled WGS sequence"/>
</dbReference>
<protein>
    <recommendedName>
        <fullName evidence="1">non-specific serine/threonine protein kinase</fullName>
        <ecNumber evidence="1">2.7.11.1</ecNumber>
    </recommendedName>
</protein>
<evidence type="ECO:0000256" key="5">
    <source>
        <dbReference type="ARBA" id="ARBA00022840"/>
    </source>
</evidence>
<evidence type="ECO:0000256" key="3">
    <source>
        <dbReference type="ARBA" id="ARBA00022741"/>
    </source>
</evidence>
<dbReference type="PROSITE" id="PS50011">
    <property type="entry name" value="PROTEIN_KINASE_DOM"/>
    <property type="match status" value="1"/>
</dbReference>
<dbReference type="InterPro" id="IPR008271">
    <property type="entry name" value="Ser/Thr_kinase_AS"/>
</dbReference>
<keyword evidence="8" id="KW-1185">Reference proteome</keyword>
<keyword evidence="3" id="KW-0547">Nucleotide-binding</keyword>
<dbReference type="InterPro" id="IPR011009">
    <property type="entry name" value="Kinase-like_dom_sf"/>
</dbReference>
<dbReference type="InterPro" id="IPR000719">
    <property type="entry name" value="Prot_kinase_dom"/>
</dbReference>
<gene>
    <name evidence="7" type="ORF">K469DRAFT_797575</name>
</gene>
<dbReference type="EMBL" id="ML994662">
    <property type="protein sequence ID" value="KAF2179768.1"/>
    <property type="molecule type" value="Genomic_DNA"/>
</dbReference>
<keyword evidence="5" id="KW-0067">ATP-binding</keyword>
<evidence type="ECO:0000256" key="4">
    <source>
        <dbReference type="ARBA" id="ARBA00022777"/>
    </source>
</evidence>
<dbReference type="GO" id="GO:0005524">
    <property type="term" value="F:ATP binding"/>
    <property type="evidence" value="ECO:0007669"/>
    <property type="project" value="UniProtKB-KW"/>
</dbReference>
<proteinExistence type="predicted"/>
<accession>A0A6A6DN11</accession>
<feature type="domain" description="Protein kinase" evidence="6">
    <location>
        <begin position="12"/>
        <end position="293"/>
    </location>
</feature>
<dbReference type="Pfam" id="PF00069">
    <property type="entry name" value="Pkinase"/>
    <property type="match status" value="1"/>
</dbReference>
<evidence type="ECO:0000313" key="7">
    <source>
        <dbReference type="EMBL" id="KAF2179768.1"/>
    </source>
</evidence>